<organism evidence="1 2">
    <name type="scientific">Pristionchus entomophagus</name>
    <dbReference type="NCBI Taxonomy" id="358040"/>
    <lineage>
        <taxon>Eukaryota</taxon>
        <taxon>Metazoa</taxon>
        <taxon>Ecdysozoa</taxon>
        <taxon>Nematoda</taxon>
        <taxon>Chromadorea</taxon>
        <taxon>Rhabditida</taxon>
        <taxon>Rhabditina</taxon>
        <taxon>Diplogasteromorpha</taxon>
        <taxon>Diplogasteroidea</taxon>
        <taxon>Neodiplogasteridae</taxon>
        <taxon>Pristionchus</taxon>
    </lineage>
</organism>
<protein>
    <submittedName>
        <fullName evidence="1">Uncharacterized protein</fullName>
    </submittedName>
</protein>
<sequence length="131" mass="15215">MNMPAGMGRVEQRIVRKKKTIWKTTSEMNMEFSWDWPVQLFVTDSNISKGSVTPYAIVEEIGHRLGEFLPASHKLSKCLRIGYSTEEERDQDGVDHPEFLEENLRYVIPSQEEHDIPMDDNVCRTIDSQNE</sequence>
<dbReference type="Proteomes" id="UP001432027">
    <property type="component" value="Unassembled WGS sequence"/>
</dbReference>
<comment type="caution">
    <text evidence="1">The sequence shown here is derived from an EMBL/GenBank/DDBJ whole genome shotgun (WGS) entry which is preliminary data.</text>
</comment>
<feature type="non-terminal residue" evidence="1">
    <location>
        <position position="131"/>
    </location>
</feature>
<dbReference type="EMBL" id="BTSX01000002">
    <property type="protein sequence ID" value="GMS83659.1"/>
    <property type="molecule type" value="Genomic_DNA"/>
</dbReference>
<evidence type="ECO:0000313" key="2">
    <source>
        <dbReference type="Proteomes" id="UP001432027"/>
    </source>
</evidence>
<proteinExistence type="predicted"/>
<evidence type="ECO:0000313" key="1">
    <source>
        <dbReference type="EMBL" id="GMS83659.1"/>
    </source>
</evidence>
<name>A0AAV5SL87_9BILA</name>
<accession>A0AAV5SL87</accession>
<keyword evidence="2" id="KW-1185">Reference proteome</keyword>
<gene>
    <name evidence="1" type="ORF">PENTCL1PPCAC_5834</name>
</gene>
<reference evidence="1" key="1">
    <citation type="submission" date="2023-10" db="EMBL/GenBank/DDBJ databases">
        <title>Genome assembly of Pristionchus species.</title>
        <authorList>
            <person name="Yoshida K."/>
            <person name="Sommer R.J."/>
        </authorList>
    </citation>
    <scope>NUCLEOTIDE SEQUENCE</scope>
    <source>
        <strain evidence="1">RS0144</strain>
    </source>
</reference>
<dbReference type="AlphaFoldDB" id="A0AAV5SL87"/>